<keyword evidence="5" id="KW-0282">Flagellum</keyword>
<proteinExistence type="inferred from homology"/>
<dbReference type="Gene3D" id="1.20.58.300">
    <property type="entry name" value="FlgN-like"/>
    <property type="match status" value="1"/>
</dbReference>
<dbReference type="InterPro" id="IPR007809">
    <property type="entry name" value="FlgN-like"/>
</dbReference>
<evidence type="ECO:0000256" key="4">
    <source>
        <dbReference type="SAM" id="MobiDB-lite"/>
    </source>
</evidence>
<dbReference type="Pfam" id="PF05130">
    <property type="entry name" value="FlgN"/>
    <property type="match status" value="1"/>
</dbReference>
<dbReference type="Proteomes" id="UP000231901">
    <property type="component" value="Chromosome"/>
</dbReference>
<evidence type="ECO:0000313" key="6">
    <source>
        <dbReference type="Proteomes" id="UP000231901"/>
    </source>
</evidence>
<feature type="region of interest" description="Disordered" evidence="4">
    <location>
        <begin position="125"/>
        <end position="145"/>
    </location>
</feature>
<keyword evidence="3" id="KW-1005">Bacterial flagellum biogenesis</keyword>
<organism evidence="5 6">
    <name type="scientific">Dickeya fangzhongdai</name>
    <dbReference type="NCBI Taxonomy" id="1778540"/>
    <lineage>
        <taxon>Bacteria</taxon>
        <taxon>Pseudomonadati</taxon>
        <taxon>Pseudomonadota</taxon>
        <taxon>Gammaproteobacteria</taxon>
        <taxon>Enterobacterales</taxon>
        <taxon>Pectobacteriaceae</taxon>
        <taxon>Dickeya</taxon>
    </lineage>
</organism>
<name>A0A2K8QNE1_9GAMM</name>
<dbReference type="InterPro" id="IPR036679">
    <property type="entry name" value="FlgN-like_sf"/>
</dbReference>
<feature type="compositionally biased region" description="Low complexity" evidence="4">
    <location>
        <begin position="133"/>
        <end position="145"/>
    </location>
</feature>
<keyword evidence="5" id="KW-0969">Cilium</keyword>
<evidence type="ECO:0000256" key="3">
    <source>
        <dbReference type="ARBA" id="ARBA00022795"/>
    </source>
</evidence>
<comment type="similarity">
    <text evidence="2">Belongs to the FlgN family.</text>
</comment>
<dbReference type="KEGG" id="dfn:CVE23_14245"/>
<dbReference type="AlphaFoldDB" id="A0A2K8QNE1"/>
<gene>
    <name evidence="5" type="ORF">CVE23_14245</name>
</gene>
<dbReference type="GO" id="GO:0044780">
    <property type="term" value="P:bacterial-type flagellum assembly"/>
    <property type="evidence" value="ECO:0007669"/>
    <property type="project" value="InterPro"/>
</dbReference>
<evidence type="ECO:0000256" key="2">
    <source>
        <dbReference type="ARBA" id="ARBA00007703"/>
    </source>
</evidence>
<sequence length="145" mass="16240">MEKLVKLLEQLLFNMRELEVVLSDEQLLLCAGHVDGPALQVITDKKGSLLSTIQHLDKIRLQGESVLRVKAPYSSHATLEQTWQQITALSESLRDKNQHNGLLLGYHLDHNEKALAVLKPRHAQSLYGPDGQSRSNSISGRRISI</sequence>
<keyword evidence="5" id="KW-0966">Cell projection</keyword>
<accession>A0A2K8QNE1</accession>
<evidence type="ECO:0000313" key="5">
    <source>
        <dbReference type="EMBL" id="ATZ95039.1"/>
    </source>
</evidence>
<dbReference type="GeneID" id="66565490"/>
<reference evidence="6" key="1">
    <citation type="journal article" date="2018" name="Genome Announc.">
        <title>Complete genome sequence of a Dickeya fangzhongdai type strain causing bleeding canker of pear tree trunks.</title>
        <authorList>
            <person name="Zhao Y."/>
            <person name="Tian Y."/>
            <person name="Li X."/>
            <person name="Hu B."/>
        </authorList>
    </citation>
    <scope>NUCLEOTIDE SEQUENCE [LARGE SCALE GENOMIC DNA]</scope>
    <source>
        <strain evidence="6">DSM 101947</strain>
    </source>
</reference>
<comment type="function">
    <text evidence="1">Required for the efficient initiation of filament assembly.</text>
</comment>
<protein>
    <submittedName>
        <fullName evidence="5">Flagellar biosynthesis protein FlgN</fullName>
    </submittedName>
</protein>
<dbReference type="OrthoDB" id="6462803at2"/>
<dbReference type="EMBL" id="CP025003">
    <property type="protein sequence ID" value="ATZ95039.1"/>
    <property type="molecule type" value="Genomic_DNA"/>
</dbReference>
<dbReference type="SUPFAM" id="SSF140566">
    <property type="entry name" value="FlgN-like"/>
    <property type="match status" value="1"/>
</dbReference>
<dbReference type="RefSeq" id="WP_038919573.1">
    <property type="nucleotide sequence ID" value="NZ_BMJF01000002.1"/>
</dbReference>
<evidence type="ECO:0000256" key="1">
    <source>
        <dbReference type="ARBA" id="ARBA00002397"/>
    </source>
</evidence>
<keyword evidence="6" id="KW-1185">Reference proteome</keyword>